<keyword evidence="6 9" id="KW-1133">Transmembrane helix</keyword>
<comment type="pathway">
    <text evidence="9">Protein modification; lipoprotein biosynthesis (N-acyl transfer).</text>
</comment>
<dbReference type="InterPro" id="IPR003010">
    <property type="entry name" value="C-N_Hydrolase"/>
</dbReference>
<feature type="transmembrane region" description="Helical" evidence="9">
    <location>
        <begin position="147"/>
        <end position="170"/>
    </location>
</feature>
<accession>H5T8W2</accession>
<protein>
    <recommendedName>
        <fullName evidence="9">Apolipoprotein N-acyltransferase</fullName>
        <shortName evidence="9">ALP N-acyltransferase</shortName>
        <ecNumber evidence="9">2.3.1.269</ecNumber>
    </recommendedName>
</protein>
<feature type="transmembrane region" description="Helical" evidence="9">
    <location>
        <begin position="48"/>
        <end position="67"/>
    </location>
</feature>
<gene>
    <name evidence="9 11" type="primary">lnt</name>
    <name evidence="11" type="ORF">GPUN_0595</name>
</gene>
<feature type="transmembrane region" description="Helical" evidence="9">
    <location>
        <begin position="79"/>
        <end position="100"/>
    </location>
</feature>
<dbReference type="GO" id="GO:0042158">
    <property type="term" value="P:lipoprotein biosynthetic process"/>
    <property type="evidence" value="ECO:0007669"/>
    <property type="project" value="UniProtKB-UniRule"/>
</dbReference>
<evidence type="ECO:0000313" key="12">
    <source>
        <dbReference type="Proteomes" id="UP000053586"/>
    </source>
</evidence>
<keyword evidence="4 9" id="KW-0808">Transferase</keyword>
<evidence type="ECO:0000256" key="9">
    <source>
        <dbReference type="HAMAP-Rule" id="MF_01148"/>
    </source>
</evidence>
<evidence type="ECO:0000256" key="2">
    <source>
        <dbReference type="ARBA" id="ARBA00010065"/>
    </source>
</evidence>
<evidence type="ECO:0000256" key="7">
    <source>
        <dbReference type="ARBA" id="ARBA00023136"/>
    </source>
</evidence>
<dbReference type="GO" id="GO:0005886">
    <property type="term" value="C:plasma membrane"/>
    <property type="evidence" value="ECO:0007669"/>
    <property type="project" value="UniProtKB-SubCell"/>
</dbReference>
<feature type="transmembrane region" description="Helical" evidence="9">
    <location>
        <begin position="177"/>
        <end position="195"/>
    </location>
</feature>
<evidence type="ECO:0000256" key="8">
    <source>
        <dbReference type="ARBA" id="ARBA00023315"/>
    </source>
</evidence>
<keyword evidence="7 9" id="KW-0472">Membrane</keyword>
<keyword evidence="5 9" id="KW-0812">Transmembrane</keyword>
<dbReference type="InterPro" id="IPR004563">
    <property type="entry name" value="Apolipo_AcylTrfase"/>
</dbReference>
<dbReference type="PANTHER" id="PTHR38686:SF1">
    <property type="entry name" value="APOLIPOPROTEIN N-ACYLTRANSFERASE"/>
    <property type="match status" value="1"/>
</dbReference>
<dbReference type="PANTHER" id="PTHR38686">
    <property type="entry name" value="APOLIPOPROTEIN N-ACYLTRANSFERASE"/>
    <property type="match status" value="1"/>
</dbReference>
<dbReference type="UniPathway" id="UPA00666"/>
<evidence type="ECO:0000256" key="5">
    <source>
        <dbReference type="ARBA" id="ARBA00022692"/>
    </source>
</evidence>
<dbReference type="NCBIfam" id="TIGR00546">
    <property type="entry name" value="lnt"/>
    <property type="match status" value="1"/>
</dbReference>
<keyword evidence="8 9" id="KW-0012">Acyltransferase</keyword>
<keyword evidence="3 9" id="KW-1003">Cell membrane</keyword>
<dbReference type="HAMAP" id="MF_01148">
    <property type="entry name" value="Lnt"/>
    <property type="match status" value="1"/>
</dbReference>
<dbReference type="RefSeq" id="WP_006003218.1">
    <property type="nucleotide sequence ID" value="NZ_BAET01000007.1"/>
</dbReference>
<reference evidence="11 12" key="2">
    <citation type="journal article" date="2017" name="Antonie Van Leeuwenhoek">
        <title>Rhizobium rhizosphaerae sp. nov., a novel species isolated from rice rhizosphere.</title>
        <authorList>
            <person name="Zhao J.J."/>
            <person name="Zhang J."/>
            <person name="Zhang R.J."/>
            <person name="Zhang C.W."/>
            <person name="Yin H.Q."/>
            <person name="Zhang X.X."/>
        </authorList>
    </citation>
    <scope>NUCLEOTIDE SEQUENCE [LARGE SCALE GENOMIC DNA]</scope>
    <source>
        <strain evidence="11 12">ACAM 611</strain>
    </source>
</reference>
<dbReference type="OrthoDB" id="9804277at2"/>
<comment type="function">
    <text evidence="9">Catalyzes the phospholipid dependent N-acylation of the N-terminal cysteine of apolipoprotein, the last step in lipoprotein maturation.</text>
</comment>
<dbReference type="STRING" id="56804.BAE46_07960"/>
<dbReference type="CDD" id="cd07571">
    <property type="entry name" value="ALP_N-acyl_transferase"/>
    <property type="match status" value="1"/>
</dbReference>
<evidence type="ECO:0000313" key="11">
    <source>
        <dbReference type="EMBL" id="GAB54739.1"/>
    </source>
</evidence>
<feature type="transmembrane region" description="Helical" evidence="9">
    <location>
        <begin position="107"/>
        <end position="127"/>
    </location>
</feature>
<dbReference type="Gene3D" id="3.60.110.10">
    <property type="entry name" value="Carbon-nitrogen hydrolase"/>
    <property type="match status" value="1"/>
</dbReference>
<evidence type="ECO:0000256" key="4">
    <source>
        <dbReference type="ARBA" id="ARBA00022679"/>
    </source>
</evidence>
<dbReference type="AlphaFoldDB" id="H5T8W2"/>
<reference evidence="11 12" key="1">
    <citation type="journal article" date="2012" name="J. Bacteriol.">
        <title>Genome sequence of proteorhodopsin-containing sea ice bacterium Glaciecola punicea ACAM 611T.</title>
        <authorList>
            <person name="Qin Q.-L."/>
            <person name="Xie B.-B."/>
            <person name="Shu Y.-L."/>
            <person name="Rong J.-C."/>
            <person name="Zhao D.-L."/>
            <person name="Zhang X.-Y."/>
            <person name="Chen X.-L."/>
            <person name="Zhou B.-C."/>
            <person name="Zhanga Y.-Z."/>
        </authorList>
    </citation>
    <scope>NUCLEOTIDE SEQUENCE [LARGE SCALE GENOMIC DNA]</scope>
    <source>
        <strain evidence="11 12">ACAM 611</strain>
    </source>
</reference>
<dbReference type="eggNOG" id="COG0815">
    <property type="taxonomic scope" value="Bacteria"/>
</dbReference>
<dbReference type="InterPro" id="IPR045378">
    <property type="entry name" value="LNT_N"/>
</dbReference>
<comment type="similarity">
    <text evidence="2 9">Belongs to the CN hydrolase family. Apolipoprotein N-acyltransferase subfamily.</text>
</comment>
<dbReference type="InterPro" id="IPR036526">
    <property type="entry name" value="C-N_Hydrolase_sf"/>
</dbReference>
<evidence type="ECO:0000259" key="10">
    <source>
        <dbReference type="PROSITE" id="PS50263"/>
    </source>
</evidence>
<sequence length="499" mass="54980">MVNVLLFCLGASLTFAFAPFNLWLIVFAVLPICIYLLAYKTQSPFKSAWCFGFGYFGAGISWIHVSIYEFGGLPLMASVGLMVMLCGYLALFPALLFYAVSRFFKPALWPLCLPFAWLLMEWLRAWVLTGFPWLSIGYSQSNSLFSAYYPLVGEIGLSALIVLVSAAAAVGIAQKQWLHALIPVLVFTVSAYILTSVQFSTPTGIIKTVALVQGNIAQSMRFEPEKDLLAMDKYLEMTSPYWNSDIIIWPEAAVSRIEPLVQTFLKSLDNQATKTNTGLITGLINYDLRTNIAYNSLVALGIDSGTNTEAYAPNHSKRFAKHHLLPIGEFVPFENLLRPLAPIFDLPMSSFSRGDYVQPNLVAGSTYFAPAICFEIAFPSQIAANLTSKSNAIITVSNDAWFGNSHGPHQHMQIAQVRAKEFGLPVLRATNNGVTAIVDHTGHIQSRLPQFEAAVLNDTISLVIGDTPYRSFGNGPIWILALFGFGAAIYQRSQRTPLN</sequence>
<dbReference type="Pfam" id="PF20154">
    <property type="entry name" value="LNT_N"/>
    <property type="match status" value="1"/>
</dbReference>
<dbReference type="GO" id="GO:0016410">
    <property type="term" value="F:N-acyltransferase activity"/>
    <property type="evidence" value="ECO:0007669"/>
    <property type="project" value="UniProtKB-UniRule"/>
</dbReference>
<comment type="subcellular location">
    <subcellularLocation>
        <location evidence="1 9">Cell membrane</location>
        <topology evidence="1 9">Multi-pass membrane protein</topology>
    </subcellularLocation>
</comment>
<keyword evidence="12" id="KW-1185">Reference proteome</keyword>
<dbReference type="EMBL" id="BAET01000007">
    <property type="protein sequence ID" value="GAB54739.1"/>
    <property type="molecule type" value="Genomic_DNA"/>
</dbReference>
<organism evidence="11 12">
    <name type="scientific">Glaciecola punicea ACAM 611</name>
    <dbReference type="NCBI Taxonomy" id="1121923"/>
    <lineage>
        <taxon>Bacteria</taxon>
        <taxon>Pseudomonadati</taxon>
        <taxon>Pseudomonadota</taxon>
        <taxon>Gammaproteobacteria</taxon>
        <taxon>Alteromonadales</taxon>
        <taxon>Alteromonadaceae</taxon>
        <taxon>Glaciecola</taxon>
    </lineage>
</organism>
<dbReference type="Pfam" id="PF00795">
    <property type="entry name" value="CN_hydrolase"/>
    <property type="match status" value="1"/>
</dbReference>
<dbReference type="Proteomes" id="UP000053586">
    <property type="component" value="Unassembled WGS sequence"/>
</dbReference>
<evidence type="ECO:0000256" key="3">
    <source>
        <dbReference type="ARBA" id="ARBA00022475"/>
    </source>
</evidence>
<proteinExistence type="inferred from homology"/>
<comment type="caution">
    <text evidence="11">The sequence shown here is derived from an EMBL/GenBank/DDBJ whole genome shotgun (WGS) entry which is preliminary data.</text>
</comment>
<dbReference type="EC" id="2.3.1.269" evidence="9"/>
<dbReference type="PROSITE" id="PS50263">
    <property type="entry name" value="CN_HYDROLASE"/>
    <property type="match status" value="1"/>
</dbReference>
<comment type="catalytic activity">
    <reaction evidence="9">
        <text>N-terminal S-1,2-diacyl-sn-glyceryl-L-cysteinyl-[lipoprotein] + a glycerophospholipid = N-acyl-S-1,2-diacyl-sn-glyceryl-L-cysteinyl-[lipoprotein] + a 2-acyl-sn-glycero-3-phospholipid + H(+)</text>
        <dbReference type="Rhea" id="RHEA:48228"/>
        <dbReference type="Rhea" id="RHEA-COMP:14681"/>
        <dbReference type="Rhea" id="RHEA-COMP:14684"/>
        <dbReference type="ChEBI" id="CHEBI:15378"/>
        <dbReference type="ChEBI" id="CHEBI:136912"/>
        <dbReference type="ChEBI" id="CHEBI:140656"/>
        <dbReference type="ChEBI" id="CHEBI:140657"/>
        <dbReference type="ChEBI" id="CHEBI:140660"/>
        <dbReference type="EC" id="2.3.1.269"/>
    </reaction>
</comment>
<feature type="domain" description="CN hydrolase" evidence="10">
    <location>
        <begin position="212"/>
        <end position="462"/>
    </location>
</feature>
<keyword evidence="11" id="KW-0449">Lipoprotein</keyword>
<evidence type="ECO:0000256" key="6">
    <source>
        <dbReference type="ARBA" id="ARBA00022989"/>
    </source>
</evidence>
<feature type="transmembrane region" description="Helical" evidence="9">
    <location>
        <begin position="20"/>
        <end position="39"/>
    </location>
</feature>
<name>H5T8W2_9ALTE</name>
<dbReference type="SUPFAM" id="SSF56317">
    <property type="entry name" value="Carbon-nitrogen hydrolase"/>
    <property type="match status" value="1"/>
</dbReference>
<evidence type="ECO:0000256" key="1">
    <source>
        <dbReference type="ARBA" id="ARBA00004651"/>
    </source>
</evidence>